<organism evidence="3 4">
    <name type="scientific">Phaeodactylum tricornutum (strain CCAP 1055/1)</name>
    <dbReference type="NCBI Taxonomy" id="556484"/>
    <lineage>
        <taxon>Eukaryota</taxon>
        <taxon>Sar</taxon>
        <taxon>Stramenopiles</taxon>
        <taxon>Ochrophyta</taxon>
        <taxon>Bacillariophyta</taxon>
        <taxon>Bacillariophyceae</taxon>
        <taxon>Bacillariophycidae</taxon>
        <taxon>Naviculales</taxon>
        <taxon>Phaeodactylaceae</taxon>
        <taxon>Phaeodactylum</taxon>
    </lineage>
</organism>
<keyword evidence="1" id="KW-0472">Membrane</keyword>
<gene>
    <name evidence="3" type="ORF">PHATRDRAFT_46433</name>
</gene>
<dbReference type="OMA" id="TEAPKMM"/>
<feature type="signal peptide" evidence="2">
    <location>
        <begin position="1"/>
        <end position="17"/>
    </location>
</feature>
<dbReference type="RefSeq" id="XP_002180802.1">
    <property type="nucleotide sequence ID" value="XM_002180766.1"/>
</dbReference>
<dbReference type="OrthoDB" id="46053at2759"/>
<evidence type="ECO:0008006" key="5">
    <source>
        <dbReference type="Google" id="ProtNLM"/>
    </source>
</evidence>
<keyword evidence="4" id="KW-1185">Reference proteome</keyword>
<reference evidence="3 4" key="1">
    <citation type="journal article" date="2008" name="Nature">
        <title>The Phaeodactylum genome reveals the evolutionary history of diatom genomes.</title>
        <authorList>
            <person name="Bowler C."/>
            <person name="Allen A.E."/>
            <person name="Badger J.H."/>
            <person name="Grimwood J."/>
            <person name="Jabbari K."/>
            <person name="Kuo A."/>
            <person name="Maheswari U."/>
            <person name="Martens C."/>
            <person name="Maumus F."/>
            <person name="Otillar R.P."/>
            <person name="Rayko E."/>
            <person name="Salamov A."/>
            <person name="Vandepoele K."/>
            <person name="Beszteri B."/>
            <person name="Gruber A."/>
            <person name="Heijde M."/>
            <person name="Katinka M."/>
            <person name="Mock T."/>
            <person name="Valentin K."/>
            <person name="Verret F."/>
            <person name="Berges J.A."/>
            <person name="Brownlee C."/>
            <person name="Cadoret J.P."/>
            <person name="Chiovitti A."/>
            <person name="Choi C.J."/>
            <person name="Coesel S."/>
            <person name="De Martino A."/>
            <person name="Detter J.C."/>
            <person name="Durkin C."/>
            <person name="Falciatore A."/>
            <person name="Fournet J."/>
            <person name="Haruta M."/>
            <person name="Huysman M.J."/>
            <person name="Jenkins B.D."/>
            <person name="Jiroutova K."/>
            <person name="Jorgensen R.E."/>
            <person name="Joubert Y."/>
            <person name="Kaplan A."/>
            <person name="Kroger N."/>
            <person name="Kroth P.G."/>
            <person name="La Roche J."/>
            <person name="Lindquist E."/>
            <person name="Lommer M."/>
            <person name="Martin-Jezequel V."/>
            <person name="Lopez P.J."/>
            <person name="Lucas S."/>
            <person name="Mangogna M."/>
            <person name="McGinnis K."/>
            <person name="Medlin L.K."/>
            <person name="Montsant A."/>
            <person name="Oudot-Le Secq M.P."/>
            <person name="Napoli C."/>
            <person name="Obornik M."/>
            <person name="Parker M.S."/>
            <person name="Petit J.L."/>
            <person name="Porcel B.M."/>
            <person name="Poulsen N."/>
            <person name="Robison M."/>
            <person name="Rychlewski L."/>
            <person name="Rynearson T.A."/>
            <person name="Schmutz J."/>
            <person name="Shapiro H."/>
            <person name="Siaut M."/>
            <person name="Stanley M."/>
            <person name="Sussman M.R."/>
            <person name="Taylor A.R."/>
            <person name="Vardi A."/>
            <person name="von Dassow P."/>
            <person name="Vyverman W."/>
            <person name="Willis A."/>
            <person name="Wyrwicz L.S."/>
            <person name="Rokhsar D.S."/>
            <person name="Weissenbach J."/>
            <person name="Armbrust E.V."/>
            <person name="Green B.R."/>
            <person name="Van de Peer Y."/>
            <person name="Grigoriev I.V."/>
        </authorList>
    </citation>
    <scope>NUCLEOTIDE SEQUENCE [LARGE SCALE GENOMIC DNA]</scope>
    <source>
        <strain evidence="3 4">CCAP 1055/1</strain>
    </source>
</reference>
<feature type="chain" id="PRO_5002852846" description="Transmembrane protein" evidence="2">
    <location>
        <begin position="18"/>
        <end position="94"/>
    </location>
</feature>
<evidence type="ECO:0000313" key="3">
    <source>
        <dbReference type="EMBL" id="EEC47454.1"/>
    </source>
</evidence>
<keyword evidence="2" id="KW-0732">Signal</keyword>
<dbReference type="KEGG" id="pti:PHATRDRAFT_46433"/>
<keyword evidence="1" id="KW-1133">Transmembrane helix</keyword>
<dbReference type="eggNOG" id="ENOG502T0RN">
    <property type="taxonomic scope" value="Eukaryota"/>
</dbReference>
<keyword evidence="1" id="KW-0812">Transmembrane</keyword>
<name>B7G172_PHATC</name>
<sequence length="94" mass="9684">MARVLFFLALLVAAASAFVTPVNHAVSSPAFVRTEAPKMMPVENIDVAVSNVASSANLIASSVGDFGGYFYPVAGLGLLAALILYLSPPLASDE</sequence>
<accession>B7G172</accession>
<evidence type="ECO:0000256" key="2">
    <source>
        <dbReference type="SAM" id="SignalP"/>
    </source>
</evidence>
<feature type="transmembrane region" description="Helical" evidence="1">
    <location>
        <begin position="69"/>
        <end position="87"/>
    </location>
</feature>
<evidence type="ECO:0000313" key="4">
    <source>
        <dbReference type="Proteomes" id="UP000000759"/>
    </source>
</evidence>
<dbReference type="AlphaFoldDB" id="B7G172"/>
<dbReference type="PaxDb" id="2850-Phatr46433"/>
<protein>
    <recommendedName>
        <fullName evidence="5">Transmembrane protein</fullName>
    </recommendedName>
</protein>
<dbReference type="GeneID" id="7201790"/>
<reference evidence="4" key="2">
    <citation type="submission" date="2008-08" db="EMBL/GenBank/DDBJ databases">
        <authorList>
            <consortium name="Diatom Consortium"/>
            <person name="Grigoriev I."/>
            <person name="Grimwood J."/>
            <person name="Kuo A."/>
            <person name="Otillar R.P."/>
            <person name="Salamov A."/>
            <person name="Detter J.C."/>
            <person name="Lindquist E."/>
            <person name="Shapiro H."/>
            <person name="Lucas S."/>
            <person name="Glavina del Rio T."/>
            <person name="Pitluck S."/>
            <person name="Rokhsar D."/>
            <person name="Bowler C."/>
        </authorList>
    </citation>
    <scope>GENOME REANNOTATION</scope>
    <source>
        <strain evidence="4">CCAP 1055/1</strain>
    </source>
</reference>
<dbReference type="EMBL" id="CM000613">
    <property type="protein sequence ID" value="EEC47454.1"/>
    <property type="molecule type" value="Genomic_DNA"/>
</dbReference>
<dbReference type="Proteomes" id="UP000000759">
    <property type="component" value="Chromosome 10"/>
</dbReference>
<dbReference type="HOGENOM" id="CLU_2390770_0_0_1"/>
<evidence type="ECO:0000256" key="1">
    <source>
        <dbReference type="SAM" id="Phobius"/>
    </source>
</evidence>
<proteinExistence type="predicted"/>
<dbReference type="InParanoid" id="B7G172"/>